<feature type="region of interest" description="Disordered" evidence="6">
    <location>
        <begin position="653"/>
        <end position="789"/>
    </location>
</feature>
<dbReference type="SUPFAM" id="SSF55874">
    <property type="entry name" value="ATPase domain of HSP90 chaperone/DNA topoisomerase II/histidine kinase"/>
    <property type="match status" value="1"/>
</dbReference>
<evidence type="ECO:0000313" key="9">
    <source>
        <dbReference type="EMBL" id="MDA1358439.1"/>
    </source>
</evidence>
<dbReference type="InterPro" id="IPR050428">
    <property type="entry name" value="TCS_sensor_his_kinase"/>
</dbReference>
<name>A0A9X3SQ16_9ACTN</name>
<feature type="compositionally biased region" description="Pro residues" evidence="6">
    <location>
        <begin position="715"/>
        <end position="724"/>
    </location>
</feature>
<keyword evidence="7" id="KW-0472">Membrane</keyword>
<dbReference type="GO" id="GO:0000160">
    <property type="term" value="P:phosphorelay signal transduction system"/>
    <property type="evidence" value="ECO:0007669"/>
    <property type="project" value="TreeGrafter"/>
</dbReference>
<keyword evidence="3" id="KW-0597">Phosphoprotein</keyword>
<feature type="region of interest" description="Disordered" evidence="6">
    <location>
        <begin position="818"/>
        <end position="848"/>
    </location>
</feature>
<gene>
    <name evidence="9" type="ORF">O1R50_02335</name>
</gene>
<reference evidence="9" key="1">
    <citation type="submission" date="2022-12" db="EMBL/GenBank/DDBJ databases">
        <title>Gycomyces niveus sp.nov.,a novel actinomycete isolated from soil in Shouguan.</title>
        <authorList>
            <person name="Yang X."/>
        </authorList>
    </citation>
    <scope>NUCLEOTIDE SEQUENCE</scope>
    <source>
        <strain evidence="9">NEAU-A15</strain>
    </source>
</reference>
<dbReference type="Pfam" id="PF08376">
    <property type="entry name" value="NIT"/>
    <property type="match status" value="1"/>
</dbReference>
<evidence type="ECO:0000259" key="8">
    <source>
        <dbReference type="SMART" id="SM00387"/>
    </source>
</evidence>
<evidence type="ECO:0000256" key="1">
    <source>
        <dbReference type="ARBA" id="ARBA00000085"/>
    </source>
</evidence>
<evidence type="ECO:0000256" key="2">
    <source>
        <dbReference type="ARBA" id="ARBA00012438"/>
    </source>
</evidence>
<feature type="region of interest" description="Disordered" evidence="6">
    <location>
        <begin position="1002"/>
        <end position="1061"/>
    </location>
</feature>
<keyword evidence="10" id="KW-1185">Reference proteome</keyword>
<feature type="domain" description="Histidine kinase/HSP90-like ATPase" evidence="8">
    <location>
        <begin position="530"/>
        <end position="647"/>
    </location>
</feature>
<dbReference type="Gene3D" id="3.30.565.10">
    <property type="entry name" value="Histidine kinase-like ATPase, C-terminal domain"/>
    <property type="match status" value="1"/>
</dbReference>
<dbReference type="Proteomes" id="UP001146067">
    <property type="component" value="Unassembled WGS sequence"/>
</dbReference>
<keyword evidence="4" id="KW-0808">Transferase</keyword>
<comment type="catalytic activity">
    <reaction evidence="1">
        <text>ATP + protein L-histidine = ADP + protein N-phospho-L-histidine.</text>
        <dbReference type="EC" id="2.7.13.3"/>
    </reaction>
</comment>
<dbReference type="InterPro" id="IPR036890">
    <property type="entry name" value="HATPase_C_sf"/>
</dbReference>
<evidence type="ECO:0000313" key="10">
    <source>
        <dbReference type="Proteomes" id="UP001146067"/>
    </source>
</evidence>
<feature type="compositionally biased region" description="Low complexity" evidence="6">
    <location>
        <begin position="829"/>
        <end position="841"/>
    </location>
</feature>
<dbReference type="EMBL" id="JAPZVP010000002">
    <property type="protein sequence ID" value="MDA1358439.1"/>
    <property type="molecule type" value="Genomic_DNA"/>
</dbReference>
<feature type="transmembrane region" description="Helical" evidence="7">
    <location>
        <begin position="317"/>
        <end position="339"/>
    </location>
</feature>
<keyword evidence="7" id="KW-1133">Transmembrane helix</keyword>
<feature type="compositionally biased region" description="Pro residues" evidence="6">
    <location>
        <begin position="737"/>
        <end position="747"/>
    </location>
</feature>
<sequence length="1061" mass="115151">MRIRSKLGLILLVPLVVLVAVAGLRLYDLSDRVFESNDMVDLVEFNTYVADLRYELQKERSLLVTHLRLDDDHVLGIDKALYDESDVAAQQGDTDAAFDQFNEKAGQLPDLSQDIQNRVNAVKTQYESLIAIRQQAVDDAGQASIDATSRVYQRLVEELVTITDISSRIVNDPDIARNLQAIAAATTILETLEEERAIAINVGNGREFINNTRWQNFISFASLRETASAEFKTVANREEQLAFFFSEGGLNTEAAQQALAFENEAKSASTTTALNVNAEIIASYDAILDNGLRYINSESEQVLDKAGRDRDAQIFQLLLEAVLILAAFVIATVIALLIARNMATGLRRLREGALDVAHVSLPQAVAQMRDAETIGNRTPDEVAAETGAVIDIDQRDEIGNVAHSFNIVHTEAIRIAAEQAALRANVSQMFINLARRSQNLVDRLIGHLDHLERGEENPDRLAELFQLDHLATRMRRNDENLLVLAGADSTRQERYPAPIGDILQAAQSEVEQYTRIEFGNLEAEREIRPAAVNDLVHLIAELMDNATAFSPPESPVLVEAEQMRTAESPQGAIRVRINDIGIGMPPGQIEDINRQLSESADAIDLASSRMMGLVVVARLAKRHDVRVELRPGEQRGTVAEVILGEAVLTDPKLPERGLRSGVPLEGTNFDGGGDTFSLQGRDDTPRGALGMNSGALPQVPESPAGLFDTVAQPGPQSPPPPQPQSQPMWQPSAPQQPSRPPVPPQPAEPLTGEHTLQRNTAQTSHPFPPAAEEEPGFMFRPGGLAEERRPGGKVMEVTGEIVSSEHVALPKIQLEAFTPEPEPVPPSWPDAAAAPAGTEAPRAAKKDRVSALDATTELPIFREVESAWFKAVTPAPKKVEDDAPALGAATESPVQGGNESSFRTTEAAPAEVAETTSPRYADQSEAAESPAQAWEAASPTPPQPTEGSTPMQSTPADEHSSAPGLERRRLTSPEAESGSYAWRTAADDGWSRVDNAFAETVSAETTSVGLPKRRPMERLVPGAVEESQETVSAQKRNPEGIRGLLSAYHRGVQRGRGNDGN</sequence>
<dbReference type="Pfam" id="PF02518">
    <property type="entry name" value="HATPase_c"/>
    <property type="match status" value="1"/>
</dbReference>
<protein>
    <recommendedName>
        <fullName evidence="2">histidine kinase</fullName>
        <ecNumber evidence="2">2.7.13.3</ecNumber>
    </recommendedName>
</protein>
<feature type="compositionally biased region" description="Polar residues" evidence="6">
    <location>
        <begin position="892"/>
        <end position="903"/>
    </location>
</feature>
<evidence type="ECO:0000256" key="4">
    <source>
        <dbReference type="ARBA" id="ARBA00022679"/>
    </source>
</evidence>
<dbReference type="InterPro" id="IPR003594">
    <property type="entry name" value="HATPase_dom"/>
</dbReference>
<dbReference type="InterPro" id="IPR013587">
    <property type="entry name" value="Nitrate/nitrite_sensing"/>
</dbReference>
<feature type="compositionally biased region" description="Low complexity" evidence="6">
    <location>
        <begin position="725"/>
        <end position="736"/>
    </location>
</feature>
<feature type="compositionally biased region" description="Low complexity" evidence="6">
    <location>
        <begin position="904"/>
        <end position="938"/>
    </location>
</feature>
<evidence type="ECO:0000256" key="7">
    <source>
        <dbReference type="SAM" id="Phobius"/>
    </source>
</evidence>
<dbReference type="GO" id="GO:0004673">
    <property type="term" value="F:protein histidine kinase activity"/>
    <property type="evidence" value="ECO:0007669"/>
    <property type="project" value="UniProtKB-EC"/>
</dbReference>
<dbReference type="PANTHER" id="PTHR45436">
    <property type="entry name" value="SENSOR HISTIDINE KINASE YKOH"/>
    <property type="match status" value="1"/>
</dbReference>
<feature type="compositionally biased region" description="Basic and acidic residues" evidence="6">
    <location>
        <begin position="956"/>
        <end position="971"/>
    </location>
</feature>
<feature type="compositionally biased region" description="Polar residues" evidence="6">
    <location>
        <begin position="945"/>
        <end position="955"/>
    </location>
</feature>
<dbReference type="PANTHER" id="PTHR45436:SF5">
    <property type="entry name" value="SENSOR HISTIDINE KINASE TRCS"/>
    <property type="match status" value="1"/>
</dbReference>
<evidence type="ECO:0000256" key="5">
    <source>
        <dbReference type="ARBA" id="ARBA00022777"/>
    </source>
</evidence>
<evidence type="ECO:0000256" key="6">
    <source>
        <dbReference type="SAM" id="MobiDB-lite"/>
    </source>
</evidence>
<comment type="caution">
    <text evidence="9">The sequence shown here is derived from an EMBL/GenBank/DDBJ whole genome shotgun (WGS) entry which is preliminary data.</text>
</comment>
<dbReference type="RefSeq" id="WP_270108243.1">
    <property type="nucleotide sequence ID" value="NZ_JAPZVP010000002.1"/>
</dbReference>
<keyword evidence="7" id="KW-0812">Transmembrane</keyword>
<evidence type="ECO:0000256" key="3">
    <source>
        <dbReference type="ARBA" id="ARBA00022553"/>
    </source>
</evidence>
<dbReference type="Gene3D" id="6.10.340.10">
    <property type="match status" value="1"/>
</dbReference>
<accession>A0A9X3SQ16</accession>
<dbReference type="GO" id="GO:0005886">
    <property type="term" value="C:plasma membrane"/>
    <property type="evidence" value="ECO:0007669"/>
    <property type="project" value="TreeGrafter"/>
</dbReference>
<dbReference type="SMART" id="SM00387">
    <property type="entry name" value="HATPase_c"/>
    <property type="match status" value="1"/>
</dbReference>
<feature type="region of interest" description="Disordered" evidence="6">
    <location>
        <begin position="873"/>
        <end position="989"/>
    </location>
</feature>
<keyword evidence="5" id="KW-0418">Kinase</keyword>
<proteinExistence type="predicted"/>
<dbReference type="EC" id="2.7.13.3" evidence="2"/>
<dbReference type="AlphaFoldDB" id="A0A9X3SQ16"/>
<organism evidence="9 10">
    <name type="scientific">Glycomyces luteolus</name>
    <dbReference type="NCBI Taxonomy" id="2670330"/>
    <lineage>
        <taxon>Bacteria</taxon>
        <taxon>Bacillati</taxon>
        <taxon>Actinomycetota</taxon>
        <taxon>Actinomycetes</taxon>
        <taxon>Glycomycetales</taxon>
        <taxon>Glycomycetaceae</taxon>
        <taxon>Glycomyces</taxon>
    </lineage>
</organism>